<keyword evidence="3" id="KW-1185">Reference proteome</keyword>
<evidence type="ECO:0000313" key="3">
    <source>
        <dbReference type="Proteomes" id="UP001476950"/>
    </source>
</evidence>
<proteinExistence type="predicted"/>
<dbReference type="Pfam" id="PF06527">
    <property type="entry name" value="TniQ"/>
    <property type="match status" value="1"/>
</dbReference>
<dbReference type="InterPro" id="IPR009492">
    <property type="entry name" value="TniQ"/>
</dbReference>
<comment type="caution">
    <text evidence="2">The sequence shown here is derived from an EMBL/GenBank/DDBJ whole genome shotgun (WGS) entry which is preliminary data.</text>
</comment>
<evidence type="ECO:0000259" key="1">
    <source>
        <dbReference type="Pfam" id="PF06527"/>
    </source>
</evidence>
<dbReference type="Proteomes" id="UP001476950">
    <property type="component" value="Unassembled WGS sequence"/>
</dbReference>
<dbReference type="EMBL" id="JAMPLM010000020">
    <property type="protein sequence ID" value="MEP1060608.1"/>
    <property type="molecule type" value="Genomic_DNA"/>
</dbReference>
<evidence type="ECO:0000313" key="2">
    <source>
        <dbReference type="EMBL" id="MEP1060608.1"/>
    </source>
</evidence>
<reference evidence="2 3" key="1">
    <citation type="submission" date="2022-04" db="EMBL/GenBank/DDBJ databases">
        <title>Positive selection, recombination, and allopatry shape intraspecific diversity of widespread and dominant cyanobacteria.</title>
        <authorList>
            <person name="Wei J."/>
            <person name="Shu W."/>
            <person name="Hu C."/>
        </authorList>
    </citation>
    <scope>NUCLEOTIDE SEQUENCE [LARGE SCALE GENOMIC DNA]</scope>
    <source>
        <strain evidence="2 3">AS-A4</strain>
    </source>
</reference>
<protein>
    <submittedName>
        <fullName evidence="2">TniQ family protein</fullName>
    </submittedName>
</protein>
<organism evidence="2 3">
    <name type="scientific">Stenomitos frigidus AS-A4</name>
    <dbReference type="NCBI Taxonomy" id="2933935"/>
    <lineage>
        <taxon>Bacteria</taxon>
        <taxon>Bacillati</taxon>
        <taxon>Cyanobacteriota</taxon>
        <taxon>Cyanophyceae</taxon>
        <taxon>Leptolyngbyales</taxon>
        <taxon>Leptolyngbyaceae</taxon>
        <taxon>Stenomitos</taxon>
    </lineage>
</organism>
<feature type="domain" description="TniQ" evidence="1">
    <location>
        <begin position="12"/>
        <end position="128"/>
    </location>
</feature>
<sequence length="167" mass="19180">MVEADIQPWLFQFEPYEGESFSHFLGRFRRPNYLTPSGLGQLAGIGAVVARWERFHMNPFPLPQELERLAVVVGVSAERLAAMLPLKGVGMQWTPIRLCGACYGETPCHRMEWQYKSIWKCDRHQLKLLAKCPKCEAVFKMPALWEMGTCSRCQTPFSEMANHQKFA</sequence>
<gene>
    <name evidence="2" type="ORF">NDI38_19425</name>
</gene>
<accession>A0ABV0KMZ2</accession>
<name>A0ABV0KMZ2_9CYAN</name>
<dbReference type="RefSeq" id="WP_190448603.1">
    <property type="nucleotide sequence ID" value="NZ_JAMPLM010000020.1"/>
</dbReference>